<dbReference type="InParanoid" id="W3X9B9"/>
<proteinExistence type="predicted"/>
<feature type="compositionally biased region" description="Basic and acidic residues" evidence="2">
    <location>
        <begin position="622"/>
        <end position="636"/>
    </location>
</feature>
<evidence type="ECO:0000256" key="1">
    <source>
        <dbReference type="SAM" id="Coils"/>
    </source>
</evidence>
<dbReference type="GO" id="GO:1901098">
    <property type="term" value="P:positive regulation of autophagosome maturation"/>
    <property type="evidence" value="ECO:0007669"/>
    <property type="project" value="TreeGrafter"/>
</dbReference>
<keyword evidence="4" id="KW-1185">Reference proteome</keyword>
<dbReference type="GO" id="GO:0005776">
    <property type="term" value="C:autophagosome"/>
    <property type="evidence" value="ECO:0007669"/>
    <property type="project" value="TreeGrafter"/>
</dbReference>
<feature type="region of interest" description="Disordered" evidence="2">
    <location>
        <begin position="622"/>
        <end position="675"/>
    </location>
</feature>
<feature type="coiled-coil region" evidence="1">
    <location>
        <begin position="162"/>
        <end position="294"/>
    </location>
</feature>
<dbReference type="PANTHER" id="PTHR46753:SF2">
    <property type="entry name" value="FYVE AND COILED-COIL DOMAIN-CONTAINING PROTEIN 1"/>
    <property type="match status" value="1"/>
</dbReference>
<dbReference type="Proteomes" id="UP000030651">
    <property type="component" value="Unassembled WGS sequence"/>
</dbReference>
<accession>W3X9B9</accession>
<dbReference type="KEGG" id="pfy:PFICI_04589"/>
<dbReference type="eggNOG" id="KOG1836">
    <property type="taxonomic scope" value="Eukaryota"/>
</dbReference>
<name>W3X9B9_PESFW</name>
<dbReference type="RefSeq" id="XP_007831361.1">
    <property type="nucleotide sequence ID" value="XM_007833170.1"/>
</dbReference>
<protein>
    <submittedName>
        <fullName evidence="3">Uncharacterized protein</fullName>
    </submittedName>
</protein>
<keyword evidence="1" id="KW-0175">Coiled coil</keyword>
<dbReference type="GO" id="GO:0072383">
    <property type="term" value="P:plus-end-directed vesicle transport along microtubule"/>
    <property type="evidence" value="ECO:0007669"/>
    <property type="project" value="TreeGrafter"/>
</dbReference>
<evidence type="ECO:0000256" key="2">
    <source>
        <dbReference type="SAM" id="MobiDB-lite"/>
    </source>
</evidence>
<dbReference type="GeneID" id="19269602"/>
<evidence type="ECO:0000313" key="3">
    <source>
        <dbReference type="EMBL" id="ETS82713.1"/>
    </source>
</evidence>
<dbReference type="Gene3D" id="1.10.287.1490">
    <property type="match status" value="1"/>
</dbReference>
<dbReference type="HOGENOM" id="CLU_407153_0_0_1"/>
<dbReference type="GO" id="GO:0005770">
    <property type="term" value="C:late endosome"/>
    <property type="evidence" value="ECO:0007669"/>
    <property type="project" value="TreeGrafter"/>
</dbReference>
<gene>
    <name evidence="3" type="ORF">PFICI_04589</name>
</gene>
<evidence type="ECO:0000313" key="4">
    <source>
        <dbReference type="Proteomes" id="UP000030651"/>
    </source>
</evidence>
<dbReference type="OMA" id="WEHSERE"/>
<dbReference type="OrthoDB" id="3557318at2759"/>
<dbReference type="AlphaFoldDB" id="W3X9B9"/>
<dbReference type="Gene3D" id="1.20.5.340">
    <property type="match status" value="1"/>
</dbReference>
<sequence length="675" mass="77346">MAPTAMYLSEDISDQISSKKMGLDKSHMFDLNHKGSTPEVSLHDLAVQAPVQSRGGSTTLESNGLKSLHGFGLGSKKYELHTSSSMGSLSGSAAGRHKISGVSSALAMDSQRIEFSEELSAREKSLFMETVEAMEQLAHQSSSMKSLFATMTAERRDIVVTLKQYYARLDRLTLLIQELEEKQKKLKRENESGKTSMLKLTFKLKEAETSIDTYKDKVREREGTISKFQIELEKTQNEIDEIRKTHTMKEAEWTRTQGTIEAVERERDIAQEIIIDLRAQLDKYKENESKMQQSNLVVTEKNEILRRELDLVRGQLTTSERMSDELAHMKRGLEDENRTKQSRIKDLETKLEEANEQYEQIMESYNEVQSVNVTLKSQNSILEQKVRYLKQALQDTNNKLEEAQRKAENASNTVEHLTSKLAMAQKECEALRVEITKMSEKVSKKQEELRIAINEKERILQEYRREMVKSEESNRKVAALEESLRRAESSLKEKTQLHYTLTERIGKMERELNDAVSKYGSLASENKKLEAQASSLQAQIIEVTTRYENASEKLRESEGNDEDLTEKLREAYADHAELERQNAELRRLLNNTREQMDSAISSRVVADQERDQAITRYEEKGREMQKTLEERQEAASRHFHSNGHSSDVHHAVTQSFSNGSVKKKGKKHTTLGTCF</sequence>
<dbReference type="PANTHER" id="PTHR46753">
    <property type="entry name" value="FYVE AND COILED-COIL DOMAIN-CONTAINING PROTEIN 1"/>
    <property type="match status" value="1"/>
</dbReference>
<dbReference type="EMBL" id="KI912111">
    <property type="protein sequence ID" value="ETS82713.1"/>
    <property type="molecule type" value="Genomic_DNA"/>
</dbReference>
<reference evidence="4" key="1">
    <citation type="journal article" date="2015" name="BMC Genomics">
        <title>Genomic and transcriptomic analysis of the endophytic fungus Pestalotiopsis fici reveals its lifestyle and high potential for synthesis of natural products.</title>
        <authorList>
            <person name="Wang X."/>
            <person name="Zhang X."/>
            <person name="Liu L."/>
            <person name="Xiang M."/>
            <person name="Wang W."/>
            <person name="Sun X."/>
            <person name="Che Y."/>
            <person name="Guo L."/>
            <person name="Liu G."/>
            <person name="Guo L."/>
            <person name="Wang C."/>
            <person name="Yin W.B."/>
            <person name="Stadler M."/>
            <person name="Zhang X."/>
            <person name="Liu X."/>
        </authorList>
    </citation>
    <scope>NUCLEOTIDE SEQUENCE [LARGE SCALE GENOMIC DNA]</scope>
    <source>
        <strain evidence="4">W106-1 / CGMCC3.15140</strain>
    </source>
</reference>
<organism evidence="3 4">
    <name type="scientific">Pestalotiopsis fici (strain W106-1 / CGMCC3.15140)</name>
    <dbReference type="NCBI Taxonomy" id="1229662"/>
    <lineage>
        <taxon>Eukaryota</taxon>
        <taxon>Fungi</taxon>
        <taxon>Dikarya</taxon>
        <taxon>Ascomycota</taxon>
        <taxon>Pezizomycotina</taxon>
        <taxon>Sordariomycetes</taxon>
        <taxon>Xylariomycetidae</taxon>
        <taxon>Amphisphaeriales</taxon>
        <taxon>Sporocadaceae</taxon>
        <taxon>Pestalotiopsis</taxon>
    </lineage>
</organism>